<accession>A0ABS9YDP7</accession>
<proteinExistence type="predicted"/>
<organism evidence="2 3">
    <name type="scientific">Streptomyces cylindrosporus</name>
    <dbReference type="NCBI Taxonomy" id="2927583"/>
    <lineage>
        <taxon>Bacteria</taxon>
        <taxon>Bacillati</taxon>
        <taxon>Actinomycetota</taxon>
        <taxon>Actinomycetes</taxon>
        <taxon>Kitasatosporales</taxon>
        <taxon>Streptomycetaceae</taxon>
        <taxon>Streptomyces</taxon>
    </lineage>
</organism>
<gene>
    <name evidence="2" type="ORF">MQP27_30125</name>
</gene>
<keyword evidence="1" id="KW-0812">Transmembrane</keyword>
<evidence type="ECO:0000256" key="1">
    <source>
        <dbReference type="SAM" id="Phobius"/>
    </source>
</evidence>
<keyword evidence="3" id="KW-1185">Reference proteome</keyword>
<keyword evidence="1" id="KW-0472">Membrane</keyword>
<evidence type="ECO:0000313" key="3">
    <source>
        <dbReference type="Proteomes" id="UP001165269"/>
    </source>
</evidence>
<protein>
    <submittedName>
        <fullName evidence="2">Uncharacterized protein</fullName>
    </submittedName>
</protein>
<name>A0ABS9YDP7_9ACTN</name>
<evidence type="ECO:0000313" key="2">
    <source>
        <dbReference type="EMBL" id="MCI3275349.1"/>
    </source>
</evidence>
<sequence length="70" mass="7331">MIAADVLTYMAQGGSTMGEEPTWAELLLTFAIAGAVPVVVGGTVLLSLFGLTMWVTAPLRRRRRPPASGG</sequence>
<dbReference type="RefSeq" id="WP_242769110.1">
    <property type="nucleotide sequence ID" value="NZ_JALDAY010000009.1"/>
</dbReference>
<dbReference type="EMBL" id="JALDAY010000009">
    <property type="protein sequence ID" value="MCI3275349.1"/>
    <property type="molecule type" value="Genomic_DNA"/>
</dbReference>
<dbReference type="Proteomes" id="UP001165269">
    <property type="component" value="Unassembled WGS sequence"/>
</dbReference>
<keyword evidence="1" id="KW-1133">Transmembrane helix</keyword>
<reference evidence="2" key="1">
    <citation type="submission" date="2022-03" db="EMBL/GenBank/DDBJ databases">
        <title>Streptomyces 7R015 and 7R016 isolated from Barleria lupulina in Thailand.</title>
        <authorList>
            <person name="Kanchanasin P."/>
            <person name="Phongsopitanun W."/>
            <person name="Tanasupawat S."/>
        </authorList>
    </citation>
    <scope>NUCLEOTIDE SEQUENCE</scope>
    <source>
        <strain evidence="2">7R015</strain>
    </source>
</reference>
<feature type="transmembrane region" description="Helical" evidence="1">
    <location>
        <begin position="26"/>
        <end position="55"/>
    </location>
</feature>
<comment type="caution">
    <text evidence="2">The sequence shown here is derived from an EMBL/GenBank/DDBJ whole genome shotgun (WGS) entry which is preliminary data.</text>
</comment>